<evidence type="ECO:0000256" key="5">
    <source>
        <dbReference type="ARBA" id="ARBA00022842"/>
    </source>
</evidence>
<dbReference type="SUPFAM" id="SSF48576">
    <property type="entry name" value="Terpenoid synthases"/>
    <property type="match status" value="1"/>
</dbReference>
<dbReference type="PANTHER" id="PTHR12001">
    <property type="entry name" value="GERANYLGERANYL PYROPHOSPHATE SYNTHASE"/>
    <property type="match status" value="1"/>
</dbReference>
<dbReference type="InterPro" id="IPR000092">
    <property type="entry name" value="Polyprenyl_synt"/>
</dbReference>
<dbReference type="EMBL" id="WFLN01000006">
    <property type="protein sequence ID" value="KAB8030940.1"/>
    <property type="molecule type" value="Genomic_DNA"/>
</dbReference>
<dbReference type="Pfam" id="PF00348">
    <property type="entry name" value="polyprenyl_synt"/>
    <property type="match status" value="1"/>
</dbReference>
<dbReference type="PROSITE" id="PS00444">
    <property type="entry name" value="POLYPRENYL_SYNTHASE_2"/>
    <property type="match status" value="1"/>
</dbReference>
<organism evidence="7 8">
    <name type="scientific">Fluviispira multicolorata</name>
    <dbReference type="NCBI Taxonomy" id="2654512"/>
    <lineage>
        <taxon>Bacteria</taxon>
        <taxon>Pseudomonadati</taxon>
        <taxon>Bdellovibrionota</taxon>
        <taxon>Oligoflexia</taxon>
        <taxon>Silvanigrellales</taxon>
        <taxon>Silvanigrellaceae</taxon>
        <taxon>Fluviispira</taxon>
    </lineage>
</organism>
<dbReference type="RefSeq" id="WP_152212867.1">
    <property type="nucleotide sequence ID" value="NZ_WFLN01000006.1"/>
</dbReference>
<comment type="similarity">
    <text evidence="2 6">Belongs to the FPP/GGPP synthase family.</text>
</comment>
<dbReference type="GO" id="GO:0008299">
    <property type="term" value="P:isoprenoid biosynthetic process"/>
    <property type="evidence" value="ECO:0007669"/>
    <property type="project" value="InterPro"/>
</dbReference>
<comment type="cofactor">
    <cofactor evidence="1">
        <name>Mg(2+)</name>
        <dbReference type="ChEBI" id="CHEBI:18420"/>
    </cofactor>
</comment>
<dbReference type="Proteomes" id="UP000442694">
    <property type="component" value="Unassembled WGS sequence"/>
</dbReference>
<evidence type="ECO:0000313" key="8">
    <source>
        <dbReference type="Proteomes" id="UP000442694"/>
    </source>
</evidence>
<dbReference type="InterPro" id="IPR033749">
    <property type="entry name" value="Polyprenyl_synt_CS"/>
</dbReference>
<comment type="caution">
    <text evidence="7">The sequence shown here is derived from an EMBL/GenBank/DDBJ whole genome shotgun (WGS) entry which is preliminary data.</text>
</comment>
<dbReference type="SFLD" id="SFLDS00005">
    <property type="entry name" value="Isoprenoid_Synthase_Type_I"/>
    <property type="match status" value="1"/>
</dbReference>
<dbReference type="Gene3D" id="1.10.600.10">
    <property type="entry name" value="Farnesyl Diphosphate Synthase"/>
    <property type="match status" value="1"/>
</dbReference>
<name>A0A833JFA1_9BACT</name>
<protein>
    <submittedName>
        <fullName evidence="7">Octaprenyl diphosphate synthase</fullName>
    </submittedName>
</protein>
<dbReference type="AlphaFoldDB" id="A0A833JFA1"/>
<evidence type="ECO:0000256" key="6">
    <source>
        <dbReference type="RuleBase" id="RU004466"/>
    </source>
</evidence>
<sequence length="334" mass="37889">MIPTFFQPISNELSALEKKLIDFLLTPNKPTNQVLEHIFSSGGKRIRPALFLLCAKLINYDGEHKFSIASVCEYIHTASLLHDDVIDSSTLRRNKPTINSVWGDETAVLTGDLIYSAACRLMVKTKNLELIDDFAECIRFMSESELFQLELLWQIDTTYAQYERVISGKTANLFLCSTKTPCYLANSDKLTTQLLGEYGEHIGLAFQIFDDYLDYAGEEIQVGKPIAADLLEGKITLPLIYALNSNNQFAQKLKNLVNKIIETNNASSDEKHELIKLVKETEGLSKSLKRAEFHAEKARNCLIEYSKNKELNSEQRIALKCLLEITYFVLNRKS</sequence>
<keyword evidence="8" id="KW-1185">Reference proteome</keyword>
<dbReference type="CDD" id="cd00685">
    <property type="entry name" value="Trans_IPPS_HT"/>
    <property type="match status" value="1"/>
</dbReference>
<evidence type="ECO:0000256" key="3">
    <source>
        <dbReference type="ARBA" id="ARBA00022679"/>
    </source>
</evidence>
<dbReference type="GO" id="GO:0004659">
    <property type="term" value="F:prenyltransferase activity"/>
    <property type="evidence" value="ECO:0007669"/>
    <property type="project" value="InterPro"/>
</dbReference>
<dbReference type="GO" id="GO:0046872">
    <property type="term" value="F:metal ion binding"/>
    <property type="evidence" value="ECO:0007669"/>
    <property type="project" value="UniProtKB-KW"/>
</dbReference>
<dbReference type="InterPro" id="IPR008949">
    <property type="entry name" value="Isoprenoid_synthase_dom_sf"/>
</dbReference>
<evidence type="ECO:0000256" key="4">
    <source>
        <dbReference type="ARBA" id="ARBA00022723"/>
    </source>
</evidence>
<accession>A0A833JFA1</accession>
<proteinExistence type="inferred from homology"/>
<keyword evidence="4" id="KW-0479">Metal-binding</keyword>
<keyword evidence="3 6" id="KW-0808">Transferase</keyword>
<gene>
    <name evidence="7" type="ORF">GCL57_08200</name>
</gene>
<evidence type="ECO:0000256" key="1">
    <source>
        <dbReference type="ARBA" id="ARBA00001946"/>
    </source>
</evidence>
<keyword evidence="5" id="KW-0460">Magnesium</keyword>
<evidence type="ECO:0000313" key="7">
    <source>
        <dbReference type="EMBL" id="KAB8030940.1"/>
    </source>
</evidence>
<reference evidence="7 8" key="1">
    <citation type="submission" date="2019-10" db="EMBL/GenBank/DDBJ databases">
        <title>New genus of Silvanigrellaceae.</title>
        <authorList>
            <person name="Pitt A."/>
            <person name="Hahn M.W."/>
        </authorList>
    </citation>
    <scope>NUCLEOTIDE SEQUENCE [LARGE SCALE GENOMIC DNA]</scope>
    <source>
        <strain evidence="7 8">33A1-SZDP</strain>
    </source>
</reference>
<evidence type="ECO:0000256" key="2">
    <source>
        <dbReference type="ARBA" id="ARBA00006706"/>
    </source>
</evidence>
<dbReference type="PANTHER" id="PTHR12001:SF69">
    <property type="entry name" value="ALL TRANS-POLYPRENYL-DIPHOSPHATE SYNTHASE PDSS1"/>
    <property type="match status" value="1"/>
</dbReference>